<dbReference type="Proteomes" id="UP001164081">
    <property type="component" value="Chromosome"/>
</dbReference>
<dbReference type="NCBIfam" id="NF038215">
    <property type="entry name" value="acineto_lipo_PV"/>
    <property type="match status" value="1"/>
</dbReference>
<evidence type="ECO:0000313" key="2">
    <source>
        <dbReference type="EMBL" id="UYF76200.1"/>
    </source>
</evidence>
<name>A0A2N6VFC9_9GAMM</name>
<dbReference type="EMBL" id="DPVE01000332">
    <property type="protein sequence ID" value="HCK31878.1"/>
    <property type="molecule type" value="Genomic_DNA"/>
</dbReference>
<protein>
    <submittedName>
        <fullName evidence="2">NF038215 family lipoprotein</fullName>
    </submittedName>
</protein>
<reference evidence="1 3" key="1">
    <citation type="journal article" date="2018" name="Nat. Biotechnol.">
        <title>A standardized bacterial taxonomy based on genome phylogeny substantially revises the tree of life.</title>
        <authorList>
            <person name="Parks D.H."/>
            <person name="Chuvochina M."/>
            <person name="Waite D.W."/>
            <person name="Rinke C."/>
            <person name="Skarshewski A."/>
            <person name="Chaumeil P.A."/>
            <person name="Hugenholtz P."/>
        </authorList>
    </citation>
    <scope>NUCLEOTIDE SEQUENCE [LARGE SCALE GENOMIC DNA]</scope>
    <source>
        <strain evidence="1">UBA9669</strain>
    </source>
</reference>
<dbReference type="EMBL" id="CP089044">
    <property type="protein sequence ID" value="UYF76200.1"/>
    <property type="molecule type" value="Genomic_DNA"/>
</dbReference>
<dbReference type="PROSITE" id="PS51257">
    <property type="entry name" value="PROKAR_LIPOPROTEIN"/>
    <property type="match status" value="1"/>
</dbReference>
<organism evidence="1 3">
    <name type="scientific">Acinetobacter ursingii</name>
    <dbReference type="NCBI Taxonomy" id="108980"/>
    <lineage>
        <taxon>Bacteria</taxon>
        <taxon>Pseudomonadati</taxon>
        <taxon>Pseudomonadota</taxon>
        <taxon>Gammaproteobacteria</taxon>
        <taxon>Moraxellales</taxon>
        <taxon>Moraxellaceae</taxon>
        <taxon>Acinetobacter</taxon>
    </lineage>
</organism>
<dbReference type="Proteomes" id="UP000263596">
    <property type="component" value="Unassembled WGS sequence"/>
</dbReference>
<proteinExistence type="predicted"/>
<keyword evidence="2" id="KW-0449">Lipoprotein</keyword>
<dbReference type="RefSeq" id="WP_004987331.1">
    <property type="nucleotide sequence ID" value="NZ_AP018824.1"/>
</dbReference>
<evidence type="ECO:0000313" key="3">
    <source>
        <dbReference type="Proteomes" id="UP000263596"/>
    </source>
</evidence>
<dbReference type="GeneID" id="66213176"/>
<gene>
    <name evidence="1" type="ORF">DHW29_18055</name>
    <name evidence="2" type="ORF">LSO58_04670</name>
</gene>
<reference evidence="2" key="2">
    <citation type="journal article" date="2022" name="J Glob Antimicrob Resist">
        <title>Comparative analysis of IMP-4- and OXA-58-containing plasmids of three carbapenemase-producing Acinetobacter ursingii strains in the Netherlands.</title>
        <authorList>
            <person name="Hendrickx A.P.A."/>
            <person name="Schade R.P."/>
            <person name="Landman F."/>
            <person name="Bosch T."/>
            <person name="Schouls L.M."/>
            <person name="van Dijk K."/>
        </authorList>
    </citation>
    <scope>NUCLEOTIDE SEQUENCE</scope>
    <source>
        <strain evidence="2">RIVM_C010761</strain>
    </source>
</reference>
<dbReference type="AlphaFoldDB" id="A0A2N6VFC9"/>
<sequence>MKRIFLYVLVVSSSVAVMGCDMRAKVQSESIQSSTSARSMSIAGMPVYDKDFKLAPLLANDTHLKQNQ</sequence>
<accession>A0A2N6VFC9</accession>
<evidence type="ECO:0000313" key="1">
    <source>
        <dbReference type="EMBL" id="HCK31878.1"/>
    </source>
</evidence>